<dbReference type="InterPro" id="IPR000639">
    <property type="entry name" value="Epox_hydrolase-like"/>
</dbReference>
<dbReference type="InterPro" id="IPR029058">
    <property type="entry name" value="AB_hydrolase_fold"/>
</dbReference>
<comment type="caution">
    <text evidence="3">The sequence shown here is derived from an EMBL/GenBank/DDBJ whole genome shotgun (WGS) entry which is preliminary data.</text>
</comment>
<evidence type="ECO:0000313" key="3">
    <source>
        <dbReference type="EMBL" id="PMD05352.1"/>
    </source>
</evidence>
<dbReference type="RefSeq" id="WP_102238387.1">
    <property type="nucleotide sequence ID" value="NZ_PNHK01000002.1"/>
</dbReference>
<dbReference type="Proteomes" id="UP000235598">
    <property type="component" value="Unassembled WGS sequence"/>
</dbReference>
<dbReference type="PANTHER" id="PTHR43329">
    <property type="entry name" value="EPOXIDE HYDROLASE"/>
    <property type="match status" value="1"/>
</dbReference>
<dbReference type="AlphaFoldDB" id="A0A2N6VMH4"/>
<keyword evidence="1 3" id="KW-0378">Hydrolase</keyword>
<evidence type="ECO:0000259" key="2">
    <source>
        <dbReference type="Pfam" id="PF00561"/>
    </source>
</evidence>
<dbReference type="Gene3D" id="3.40.50.1820">
    <property type="entry name" value="alpha/beta hydrolase"/>
    <property type="match status" value="1"/>
</dbReference>
<dbReference type="OrthoDB" id="2987348at2"/>
<evidence type="ECO:0000313" key="4">
    <source>
        <dbReference type="Proteomes" id="UP000235598"/>
    </source>
</evidence>
<proteinExistence type="predicted"/>
<gene>
    <name evidence="3" type="ORF">CJ199_04805</name>
</gene>
<evidence type="ECO:0000256" key="1">
    <source>
        <dbReference type="ARBA" id="ARBA00022801"/>
    </source>
</evidence>
<dbReference type="PRINTS" id="PR00412">
    <property type="entry name" value="EPOXHYDRLASE"/>
</dbReference>
<organism evidence="3 4">
    <name type="scientific">Brevibacterium paucivorans</name>
    <dbReference type="NCBI Taxonomy" id="170994"/>
    <lineage>
        <taxon>Bacteria</taxon>
        <taxon>Bacillati</taxon>
        <taxon>Actinomycetota</taxon>
        <taxon>Actinomycetes</taxon>
        <taxon>Micrococcales</taxon>
        <taxon>Brevibacteriaceae</taxon>
        <taxon>Brevibacterium</taxon>
    </lineage>
</organism>
<name>A0A2N6VMH4_9MICO</name>
<dbReference type="SUPFAM" id="SSF53474">
    <property type="entry name" value="alpha/beta-Hydrolases"/>
    <property type="match status" value="1"/>
</dbReference>
<accession>A0A2N6VMH4</accession>
<dbReference type="InterPro" id="IPR000073">
    <property type="entry name" value="AB_hydrolase_1"/>
</dbReference>
<reference evidence="3 4" key="1">
    <citation type="submission" date="2017-09" db="EMBL/GenBank/DDBJ databases">
        <title>Bacterial strain isolated from the female urinary microbiota.</title>
        <authorList>
            <person name="Thomas-White K."/>
            <person name="Kumar N."/>
            <person name="Forster S."/>
            <person name="Putonti C."/>
            <person name="Lawley T."/>
            <person name="Wolfe A.J."/>
        </authorList>
    </citation>
    <scope>NUCLEOTIDE SEQUENCE [LARGE SCALE GENOMIC DNA]</scope>
    <source>
        <strain evidence="3 4">UMB1301</strain>
    </source>
</reference>
<feature type="domain" description="AB hydrolase-1" evidence="2">
    <location>
        <begin position="42"/>
        <end position="280"/>
    </location>
</feature>
<dbReference type="EMBL" id="PNHK01000002">
    <property type="protein sequence ID" value="PMD05352.1"/>
    <property type="molecule type" value="Genomic_DNA"/>
</dbReference>
<sequence>MTSQAHPYADLAARLGGHATTFTTPEGELTGYTAGDLGASTPVILVHGWPEFASCWEPIASELLKAGHPILAYDQRGYSPGLRPDALEEYTVEKLVNDLGAVADTAGIECFHLVGHDWGGVMGWAAVPHMPHRIQTFTSLASAHTRAHGEMIARDPDQYERMEYLRKIRHHPEQIVASMLRDDAAKLRSVYQGAIPRHIEDAYVQRLSDPEVLAASLKYYRALGLGTDMPTQPITVPTLYVWGSEDAAFARSSAELTGQYVEGPYEFVELTGRSHWLPEEAPEVVAAHLLKHFARG</sequence>
<dbReference type="Pfam" id="PF00561">
    <property type="entry name" value="Abhydrolase_1"/>
    <property type="match status" value="1"/>
</dbReference>
<dbReference type="GO" id="GO:0016787">
    <property type="term" value="F:hydrolase activity"/>
    <property type="evidence" value="ECO:0007669"/>
    <property type="project" value="UniProtKB-KW"/>
</dbReference>
<protein>
    <submittedName>
        <fullName evidence="3">Alpha/beta hydrolase</fullName>
    </submittedName>
</protein>